<reference evidence="1 2" key="1">
    <citation type="submission" date="2024-04" db="EMBL/GenBank/DDBJ databases">
        <title>Genomic Markers of Mycobacteria.</title>
        <authorList>
            <person name="Soliman M.S."/>
            <person name="Elkholy A."/>
            <person name="Soliman N.S."/>
            <person name="Abbas A."/>
            <person name="Khayrat S."/>
            <person name="Shawky S."/>
        </authorList>
    </citation>
    <scope>NUCLEOTIDE SEQUENCE [LARGE SCALE GENOMIC DNA]</scope>
    <source>
        <strain evidence="1 2">Egy-CU-AM5</strain>
    </source>
</reference>
<keyword evidence="2" id="KW-1185">Reference proteome</keyword>
<comment type="caution">
    <text evidence="1">The sequence shown here is derived from an EMBL/GenBank/DDBJ whole genome shotgun (WGS) entry which is preliminary data.</text>
</comment>
<accession>A0ABV3V6T6</accession>
<evidence type="ECO:0000313" key="2">
    <source>
        <dbReference type="Proteomes" id="UP001558474"/>
    </source>
</evidence>
<gene>
    <name evidence="1" type="ORF">ABFW12_02000</name>
</gene>
<evidence type="ECO:0008006" key="3">
    <source>
        <dbReference type="Google" id="ProtNLM"/>
    </source>
</evidence>
<sequence>MSVTDPAIAEAEEFERRAREADTERDAARWSRLAGFSRERVTGLTTAEALVSTWDRVPVEAPLGCVAEWVERIANTGMTRMTGQDEKLRRHHALHLSDPPLTQRQEVSADVLEALCTRADYAPNLHNSKAVGMDGRTAREVYVEVFGAVDLGKRSPKTVAASLPSYVEERRETWEYALAHRLTAEVWDKVVEERAEAHTLLAEARHTAQLTDRRKDELERTMYPHHSPRGRVKESLRELLIRRVPSEWDAALRHGVQCLVDRTITLSDDEYDYTEQALTYHLTTLRDAASWGDSDDAVDELIDHWLTSSSWKTGSLELHLDSNDPLRERW</sequence>
<dbReference type="Proteomes" id="UP001558474">
    <property type="component" value="Unassembled WGS sequence"/>
</dbReference>
<proteinExistence type="predicted"/>
<protein>
    <recommendedName>
        <fullName evidence="3">DUF222 domain-containing protein</fullName>
    </recommendedName>
</protein>
<dbReference type="RefSeq" id="WP_368572325.1">
    <property type="nucleotide sequence ID" value="NZ_JBDLOU010000003.1"/>
</dbReference>
<dbReference type="EMBL" id="JBDLOU010000003">
    <property type="protein sequence ID" value="MEX3737002.1"/>
    <property type="molecule type" value="Genomic_DNA"/>
</dbReference>
<name>A0ABV3V6T6_9MYCO</name>
<organism evidence="1 2">
    <name type="scientific">Mycolicibacterium porcinum</name>
    <dbReference type="NCBI Taxonomy" id="39693"/>
    <lineage>
        <taxon>Bacteria</taxon>
        <taxon>Bacillati</taxon>
        <taxon>Actinomycetota</taxon>
        <taxon>Actinomycetes</taxon>
        <taxon>Mycobacteriales</taxon>
        <taxon>Mycobacteriaceae</taxon>
        <taxon>Mycolicibacterium</taxon>
    </lineage>
</organism>
<evidence type="ECO:0000313" key="1">
    <source>
        <dbReference type="EMBL" id="MEX3737002.1"/>
    </source>
</evidence>